<feature type="cross-link" description="3'-(S-cysteinyl)-tyrosine (Cys-Tyr)" evidence="6">
    <location>
        <begin position="97"/>
        <end position="163"/>
    </location>
</feature>
<dbReference type="SUPFAM" id="SSF51182">
    <property type="entry name" value="RmlC-like cupins"/>
    <property type="match status" value="1"/>
</dbReference>
<evidence type="ECO:0000256" key="1">
    <source>
        <dbReference type="ARBA" id="ARBA00006622"/>
    </source>
</evidence>
<gene>
    <name evidence="8" type="ORF">HYR64_05215</name>
</gene>
<evidence type="ECO:0000256" key="2">
    <source>
        <dbReference type="ARBA" id="ARBA00022723"/>
    </source>
</evidence>
<dbReference type="InterPro" id="IPR014710">
    <property type="entry name" value="RmlC-like_jellyroll"/>
</dbReference>
<evidence type="ECO:0000313" key="9">
    <source>
        <dbReference type="Proteomes" id="UP000727962"/>
    </source>
</evidence>
<keyword evidence="3 8" id="KW-0223">Dioxygenase</keyword>
<dbReference type="GO" id="GO:0016702">
    <property type="term" value="F:oxidoreductase activity, acting on single donors with incorporation of molecular oxygen, incorporation of two atoms of oxygen"/>
    <property type="evidence" value="ECO:0007669"/>
    <property type="project" value="InterPro"/>
</dbReference>
<evidence type="ECO:0000313" key="8">
    <source>
        <dbReference type="EMBL" id="MBI1756488.1"/>
    </source>
</evidence>
<keyword evidence="4" id="KW-0560">Oxidoreductase</keyword>
<dbReference type="PANTHER" id="PTHR12918">
    <property type="entry name" value="CYSTEINE DIOXYGENASE"/>
    <property type="match status" value="1"/>
</dbReference>
<dbReference type="InterPro" id="IPR011051">
    <property type="entry name" value="RmlC_Cupin_sf"/>
</dbReference>
<keyword evidence="5 7" id="KW-0408">Iron</keyword>
<feature type="binding site" evidence="7">
    <location>
        <position position="90"/>
    </location>
    <ligand>
        <name>Fe cation</name>
        <dbReference type="ChEBI" id="CHEBI:24875"/>
        <note>catalytic</note>
    </ligand>
</feature>
<dbReference type="EMBL" id="JACOSL010000031">
    <property type="protein sequence ID" value="MBI1756488.1"/>
    <property type="molecule type" value="Genomic_DNA"/>
</dbReference>
<dbReference type="Pfam" id="PF05995">
    <property type="entry name" value="CDO_I"/>
    <property type="match status" value="1"/>
</dbReference>
<evidence type="ECO:0000256" key="7">
    <source>
        <dbReference type="PIRSR" id="PIRSR610300-51"/>
    </source>
</evidence>
<dbReference type="CDD" id="cd10548">
    <property type="entry name" value="cupin_CDO"/>
    <property type="match status" value="1"/>
</dbReference>
<evidence type="ECO:0000256" key="4">
    <source>
        <dbReference type="ARBA" id="ARBA00023002"/>
    </source>
</evidence>
<feature type="binding site" evidence="7">
    <location>
        <position position="92"/>
    </location>
    <ligand>
        <name>Fe cation</name>
        <dbReference type="ChEBI" id="CHEBI:24875"/>
        <note>catalytic</note>
    </ligand>
</feature>
<evidence type="ECO:0000256" key="3">
    <source>
        <dbReference type="ARBA" id="ARBA00022964"/>
    </source>
</evidence>
<dbReference type="AlphaFoldDB" id="A0A931LS75"/>
<keyword evidence="6" id="KW-0883">Thioether bond</keyword>
<dbReference type="Gene3D" id="2.60.120.10">
    <property type="entry name" value="Jelly Rolls"/>
    <property type="match status" value="1"/>
</dbReference>
<dbReference type="PANTHER" id="PTHR12918:SF1">
    <property type="entry name" value="CYSTEINE DIOXYGENASE TYPE 1"/>
    <property type="match status" value="1"/>
</dbReference>
<protein>
    <submittedName>
        <fullName evidence="8">Cysteine dioxygenase family protein</fullName>
    </submittedName>
</protein>
<evidence type="ECO:0000256" key="5">
    <source>
        <dbReference type="ARBA" id="ARBA00023004"/>
    </source>
</evidence>
<dbReference type="Proteomes" id="UP000727962">
    <property type="component" value="Unassembled WGS sequence"/>
</dbReference>
<feature type="binding site" evidence="7">
    <location>
        <position position="147"/>
    </location>
    <ligand>
        <name>Fe cation</name>
        <dbReference type="ChEBI" id="CHEBI:24875"/>
        <note>catalytic</note>
    </ligand>
</feature>
<dbReference type="InterPro" id="IPR010300">
    <property type="entry name" value="CDO_1"/>
</dbReference>
<proteinExistence type="inferred from homology"/>
<sequence length="191" mass="21196">MATPIRTDSKVAQLVSLLDEAMIHEEKSARCLAVKAVLEEVVRTGRCVLDAHDMTPTPDRYARRLLHRDPAGRYSVLAMVWGPGQGTPLHDHASMWCVECVYKGRIKVVSYSQGASPSPEVHAFAPEQTIYAGPGEAGALIPPFDYHTLENMESEPTVTLHVYGGEMTWCHAFIPSEGGYRRELRQLGYTE</sequence>
<dbReference type="GO" id="GO:0008198">
    <property type="term" value="F:ferrous iron binding"/>
    <property type="evidence" value="ECO:0007669"/>
    <property type="project" value="TreeGrafter"/>
</dbReference>
<organism evidence="8 9">
    <name type="scientific">Fimbriimonas ginsengisoli</name>
    <dbReference type="NCBI Taxonomy" id="1005039"/>
    <lineage>
        <taxon>Bacteria</taxon>
        <taxon>Bacillati</taxon>
        <taxon>Armatimonadota</taxon>
        <taxon>Fimbriimonadia</taxon>
        <taxon>Fimbriimonadales</taxon>
        <taxon>Fimbriimonadaceae</taxon>
        <taxon>Fimbriimonas</taxon>
    </lineage>
</organism>
<reference evidence="8" key="1">
    <citation type="submission" date="2020-07" db="EMBL/GenBank/DDBJ databases">
        <title>Huge and variable diversity of episymbiotic CPR bacteria and DPANN archaea in groundwater ecosystems.</title>
        <authorList>
            <person name="He C.Y."/>
            <person name="Keren R."/>
            <person name="Whittaker M."/>
            <person name="Farag I.F."/>
            <person name="Doudna J."/>
            <person name="Cate J.H.D."/>
            <person name="Banfield J.F."/>
        </authorList>
    </citation>
    <scope>NUCLEOTIDE SEQUENCE</scope>
    <source>
        <strain evidence="8">NC_groundwater_17_Pr7_B-0.1um_64_12</strain>
    </source>
</reference>
<comment type="similarity">
    <text evidence="1">Belongs to the cysteine dioxygenase family.</text>
</comment>
<accession>A0A931LS75</accession>
<comment type="caution">
    <text evidence="8">The sequence shown here is derived from an EMBL/GenBank/DDBJ whole genome shotgun (WGS) entry which is preliminary data.</text>
</comment>
<evidence type="ECO:0000256" key="6">
    <source>
        <dbReference type="PIRSR" id="PIRSR610300-50"/>
    </source>
</evidence>
<keyword evidence="2 7" id="KW-0479">Metal-binding</keyword>
<name>A0A931LS75_FIMGI</name>